<gene>
    <name evidence="6" type="ORF">A3C90_04585</name>
</gene>
<organism evidence="6 7">
    <name type="scientific">Candidatus Magasanikbacteria bacterium RIFCSPHIGHO2_02_FULL_51_14</name>
    <dbReference type="NCBI Taxonomy" id="1798683"/>
    <lineage>
        <taxon>Bacteria</taxon>
        <taxon>Candidatus Magasanikiibacteriota</taxon>
    </lineage>
</organism>
<dbReference type="GO" id="GO:0016020">
    <property type="term" value="C:membrane"/>
    <property type="evidence" value="ECO:0007669"/>
    <property type="project" value="UniProtKB-SubCell"/>
</dbReference>
<feature type="transmembrane region" description="Helical" evidence="5">
    <location>
        <begin position="125"/>
        <end position="146"/>
    </location>
</feature>
<accession>A0A1F6MR23</accession>
<keyword evidence="4 5" id="KW-0472">Membrane</keyword>
<evidence type="ECO:0000256" key="4">
    <source>
        <dbReference type="ARBA" id="ARBA00023136"/>
    </source>
</evidence>
<name>A0A1F6MR23_9BACT</name>
<dbReference type="Proteomes" id="UP000177457">
    <property type="component" value="Unassembled WGS sequence"/>
</dbReference>
<dbReference type="STRING" id="1798683.A3C90_04585"/>
<reference evidence="6 7" key="1">
    <citation type="journal article" date="2016" name="Nat. Commun.">
        <title>Thousands of microbial genomes shed light on interconnected biogeochemical processes in an aquifer system.</title>
        <authorList>
            <person name="Anantharaman K."/>
            <person name="Brown C.T."/>
            <person name="Hug L.A."/>
            <person name="Sharon I."/>
            <person name="Castelle C.J."/>
            <person name="Probst A.J."/>
            <person name="Thomas B.C."/>
            <person name="Singh A."/>
            <person name="Wilkins M.J."/>
            <person name="Karaoz U."/>
            <person name="Brodie E.L."/>
            <person name="Williams K.H."/>
            <person name="Hubbard S.S."/>
            <person name="Banfield J.F."/>
        </authorList>
    </citation>
    <scope>NUCLEOTIDE SEQUENCE [LARGE SCALE GENOMIC DNA]</scope>
</reference>
<feature type="transmembrane region" description="Helical" evidence="5">
    <location>
        <begin position="31"/>
        <end position="52"/>
    </location>
</feature>
<sequence length="248" mass="26290">MTILLAIASVAAVSAISFVGALTLSVNLEKLKKFLLLMVSFAAGALFGDVFLHLLPEIAEKDGIGLAVSLSLLAGIVVMFAVEKIIHWRHCHHAPGEANHAHTFAFTNLVGDGIHNFLDGLTIGVSYLVSIPVGVATTLAVILHEIPQEIGDFGVLLHGGLTKRKALLFNFATALLAVLGAIVALLLNTYTEHLTTVLVPFAAGGFLYIAGSDLIPELHKEEETKRSVLQFLAFLGGIGVMLALLLLE</sequence>
<protein>
    <recommendedName>
        <fullName evidence="8">ZIP family metal transporter</fullName>
    </recommendedName>
</protein>
<dbReference type="GO" id="GO:0006882">
    <property type="term" value="P:intracellular zinc ion homeostasis"/>
    <property type="evidence" value="ECO:0007669"/>
    <property type="project" value="TreeGrafter"/>
</dbReference>
<feature type="transmembrane region" description="Helical" evidence="5">
    <location>
        <begin position="167"/>
        <end position="187"/>
    </location>
</feature>
<feature type="transmembrane region" description="Helical" evidence="5">
    <location>
        <begin position="193"/>
        <end position="215"/>
    </location>
</feature>
<feature type="transmembrane region" description="Helical" evidence="5">
    <location>
        <begin position="227"/>
        <end position="247"/>
    </location>
</feature>
<comment type="subcellular location">
    <subcellularLocation>
        <location evidence="1">Membrane</location>
        <topology evidence="1">Multi-pass membrane protein</topology>
    </subcellularLocation>
</comment>
<dbReference type="PANTHER" id="PTHR16950">
    <property type="entry name" value="ZINC TRANSPORTER SLC39A7 HISTIDINE-RICH MEMBRANE PROTEIN KE4"/>
    <property type="match status" value="1"/>
</dbReference>
<dbReference type="EMBL" id="MFQE01000009">
    <property type="protein sequence ID" value="OGH73873.1"/>
    <property type="molecule type" value="Genomic_DNA"/>
</dbReference>
<feature type="transmembrane region" description="Helical" evidence="5">
    <location>
        <begin position="64"/>
        <end position="82"/>
    </location>
</feature>
<dbReference type="AlphaFoldDB" id="A0A1F6MR23"/>
<keyword evidence="3 5" id="KW-1133">Transmembrane helix</keyword>
<evidence type="ECO:0000313" key="6">
    <source>
        <dbReference type="EMBL" id="OGH73873.1"/>
    </source>
</evidence>
<proteinExistence type="predicted"/>
<evidence type="ECO:0000313" key="7">
    <source>
        <dbReference type="Proteomes" id="UP000177457"/>
    </source>
</evidence>
<evidence type="ECO:0008006" key="8">
    <source>
        <dbReference type="Google" id="ProtNLM"/>
    </source>
</evidence>
<dbReference type="Pfam" id="PF02535">
    <property type="entry name" value="Zip"/>
    <property type="match status" value="1"/>
</dbReference>
<comment type="caution">
    <text evidence="6">The sequence shown here is derived from an EMBL/GenBank/DDBJ whole genome shotgun (WGS) entry which is preliminary data.</text>
</comment>
<evidence type="ECO:0000256" key="5">
    <source>
        <dbReference type="SAM" id="Phobius"/>
    </source>
</evidence>
<evidence type="ECO:0000256" key="3">
    <source>
        <dbReference type="ARBA" id="ARBA00022989"/>
    </source>
</evidence>
<evidence type="ECO:0000256" key="2">
    <source>
        <dbReference type="ARBA" id="ARBA00022692"/>
    </source>
</evidence>
<evidence type="ECO:0000256" key="1">
    <source>
        <dbReference type="ARBA" id="ARBA00004141"/>
    </source>
</evidence>
<dbReference type="PANTHER" id="PTHR16950:SF16">
    <property type="entry name" value="ZINC TRANSPORTER ZIP13"/>
    <property type="match status" value="1"/>
</dbReference>
<dbReference type="GO" id="GO:0005385">
    <property type="term" value="F:zinc ion transmembrane transporter activity"/>
    <property type="evidence" value="ECO:0007669"/>
    <property type="project" value="TreeGrafter"/>
</dbReference>
<dbReference type="InterPro" id="IPR003689">
    <property type="entry name" value="ZIP"/>
</dbReference>
<keyword evidence="2 5" id="KW-0812">Transmembrane</keyword>